<organism evidence="2 3">
    <name type="scientific">Marchantia polymorpha subsp. ruderalis</name>
    <dbReference type="NCBI Taxonomy" id="1480154"/>
    <lineage>
        <taxon>Eukaryota</taxon>
        <taxon>Viridiplantae</taxon>
        <taxon>Streptophyta</taxon>
        <taxon>Embryophyta</taxon>
        <taxon>Marchantiophyta</taxon>
        <taxon>Marchantiopsida</taxon>
        <taxon>Marchantiidae</taxon>
        <taxon>Marchantiales</taxon>
        <taxon>Marchantiaceae</taxon>
        <taxon>Marchantia</taxon>
    </lineage>
</organism>
<evidence type="ECO:0000313" key="2">
    <source>
        <dbReference type="EMBL" id="OAE31202.1"/>
    </source>
</evidence>
<evidence type="ECO:0000313" key="3">
    <source>
        <dbReference type="Proteomes" id="UP000077202"/>
    </source>
</evidence>
<gene>
    <name evidence="2" type="ORF">AXG93_4240s1010</name>
</gene>
<name>A0A176WFS9_MARPO</name>
<dbReference type="EMBL" id="LVLJ01001147">
    <property type="protein sequence ID" value="OAE31202.1"/>
    <property type="molecule type" value="Genomic_DNA"/>
</dbReference>
<keyword evidence="1" id="KW-0812">Transmembrane</keyword>
<reference evidence="2" key="1">
    <citation type="submission" date="2016-03" db="EMBL/GenBank/DDBJ databases">
        <title>Mechanisms controlling the formation of the plant cell surface in tip-growing cells are functionally conserved among land plants.</title>
        <authorList>
            <person name="Honkanen S."/>
            <person name="Jones V.A."/>
            <person name="Morieri G."/>
            <person name="Champion C."/>
            <person name="Hetherington A.J."/>
            <person name="Kelly S."/>
            <person name="Saint-Marcoux D."/>
            <person name="Proust H."/>
            <person name="Prescott H."/>
            <person name="Dolan L."/>
        </authorList>
    </citation>
    <scope>NUCLEOTIDE SEQUENCE [LARGE SCALE GENOMIC DNA]</scope>
    <source>
        <tissue evidence="2">Whole gametophyte</tissue>
    </source>
</reference>
<accession>A0A176WFS9</accession>
<protein>
    <submittedName>
        <fullName evidence="2">Uncharacterized protein</fullName>
    </submittedName>
</protein>
<keyword evidence="1" id="KW-1133">Transmembrane helix</keyword>
<comment type="caution">
    <text evidence="2">The sequence shown here is derived from an EMBL/GenBank/DDBJ whole genome shotgun (WGS) entry which is preliminary data.</text>
</comment>
<dbReference type="Proteomes" id="UP000077202">
    <property type="component" value="Unassembled WGS sequence"/>
</dbReference>
<keyword evidence="3" id="KW-1185">Reference proteome</keyword>
<proteinExistence type="predicted"/>
<evidence type="ECO:0000256" key="1">
    <source>
        <dbReference type="SAM" id="Phobius"/>
    </source>
</evidence>
<feature type="transmembrane region" description="Helical" evidence="1">
    <location>
        <begin position="12"/>
        <end position="31"/>
    </location>
</feature>
<sequence length="263" mass="29781">MRILWFITRQHIGEAFGVSVIYLSSFFINFYRAMGLLTAAEQKRFPLQTETANEDDTLNGNEVDSKEDDTKLVLPLANVDKSEDKVEEWRKKKRKLHRVAISETTDHRAGIRVWSPVATKLRGGDLKSKTWTFWSTRCVHAFGEDIFGGTSGARADAFNSSDFRYSRMDSDERPSAKEPKLAGLSATTMLSEQVIPLLKYLDGKLEKYAKPSIRGSYVELVRSRTRTKVTTSAEVTKRVVSLTSECATVKTTLQEKEKQLKQS</sequence>
<dbReference type="AlphaFoldDB" id="A0A176WFS9"/>
<keyword evidence="1" id="KW-0472">Membrane</keyword>